<evidence type="ECO:0000256" key="1">
    <source>
        <dbReference type="SAM" id="MobiDB-lite"/>
    </source>
</evidence>
<name>A0A401TC43_CHIPU</name>
<protein>
    <submittedName>
        <fullName evidence="2">Uncharacterized protein</fullName>
    </submittedName>
</protein>
<organism evidence="2 3">
    <name type="scientific">Chiloscyllium punctatum</name>
    <name type="common">Brownbanded bambooshark</name>
    <name type="synonym">Hemiscyllium punctatum</name>
    <dbReference type="NCBI Taxonomy" id="137246"/>
    <lineage>
        <taxon>Eukaryota</taxon>
        <taxon>Metazoa</taxon>
        <taxon>Chordata</taxon>
        <taxon>Craniata</taxon>
        <taxon>Vertebrata</taxon>
        <taxon>Chondrichthyes</taxon>
        <taxon>Elasmobranchii</taxon>
        <taxon>Galeomorphii</taxon>
        <taxon>Galeoidea</taxon>
        <taxon>Orectolobiformes</taxon>
        <taxon>Hemiscylliidae</taxon>
        <taxon>Chiloscyllium</taxon>
    </lineage>
</organism>
<feature type="region of interest" description="Disordered" evidence="1">
    <location>
        <begin position="1"/>
        <end position="75"/>
    </location>
</feature>
<reference evidence="2 3" key="1">
    <citation type="journal article" date="2018" name="Nat. Ecol. Evol.">
        <title>Shark genomes provide insights into elasmobranch evolution and the origin of vertebrates.</title>
        <authorList>
            <person name="Hara Y"/>
            <person name="Yamaguchi K"/>
            <person name="Onimaru K"/>
            <person name="Kadota M"/>
            <person name="Koyanagi M"/>
            <person name="Keeley SD"/>
            <person name="Tatsumi K"/>
            <person name="Tanaka K"/>
            <person name="Motone F"/>
            <person name="Kageyama Y"/>
            <person name="Nozu R"/>
            <person name="Adachi N"/>
            <person name="Nishimura O"/>
            <person name="Nakagawa R"/>
            <person name="Tanegashima C"/>
            <person name="Kiyatake I"/>
            <person name="Matsumoto R"/>
            <person name="Murakumo K"/>
            <person name="Nishida K"/>
            <person name="Terakita A"/>
            <person name="Kuratani S"/>
            <person name="Sato K"/>
            <person name="Hyodo S Kuraku.S."/>
        </authorList>
    </citation>
    <scope>NUCLEOTIDE SEQUENCE [LARGE SCALE GENOMIC DNA]</scope>
</reference>
<dbReference type="EMBL" id="BEZZ01038130">
    <property type="protein sequence ID" value="GCC40187.1"/>
    <property type="molecule type" value="Genomic_DNA"/>
</dbReference>
<comment type="caution">
    <text evidence="2">The sequence shown here is derived from an EMBL/GenBank/DDBJ whole genome shotgun (WGS) entry which is preliminary data.</text>
</comment>
<keyword evidence="3" id="KW-1185">Reference proteome</keyword>
<sequence length="75" mass="8612">MGFRPQPQGQRRQLHFSSAARPRRGAHSLERAGSAPNLRTARPHRLHRDREPFPFEAQDKKSIDQGLMPREATTN</sequence>
<gene>
    <name evidence="2" type="ORF">chiPu_0024374</name>
</gene>
<evidence type="ECO:0000313" key="2">
    <source>
        <dbReference type="EMBL" id="GCC40187.1"/>
    </source>
</evidence>
<dbReference type="Proteomes" id="UP000287033">
    <property type="component" value="Unassembled WGS sequence"/>
</dbReference>
<feature type="compositionally biased region" description="Basic and acidic residues" evidence="1">
    <location>
        <begin position="48"/>
        <end position="63"/>
    </location>
</feature>
<accession>A0A401TC43</accession>
<feature type="compositionally biased region" description="Low complexity" evidence="1">
    <location>
        <begin position="1"/>
        <end position="11"/>
    </location>
</feature>
<dbReference type="AlphaFoldDB" id="A0A401TC43"/>
<evidence type="ECO:0000313" key="3">
    <source>
        <dbReference type="Proteomes" id="UP000287033"/>
    </source>
</evidence>
<proteinExistence type="predicted"/>